<feature type="domain" description="Amine oxidase" evidence="1">
    <location>
        <begin position="15"/>
        <end position="461"/>
    </location>
</feature>
<dbReference type="PANTHER" id="PTHR10742:SF398">
    <property type="entry name" value="AMINE OXIDASE DOMAIN-CONTAINING PROTEIN-RELATED"/>
    <property type="match status" value="1"/>
</dbReference>
<proteinExistence type="predicted"/>
<evidence type="ECO:0000259" key="1">
    <source>
        <dbReference type="Pfam" id="PF01593"/>
    </source>
</evidence>
<dbReference type="PANTHER" id="PTHR10742">
    <property type="entry name" value="FLAVIN MONOAMINE OXIDASE"/>
    <property type="match status" value="1"/>
</dbReference>
<dbReference type="InterPro" id="IPR050281">
    <property type="entry name" value="Flavin_monoamine_oxidase"/>
</dbReference>
<dbReference type="Proteomes" id="UP000015102">
    <property type="component" value="Unassembled WGS sequence"/>
</dbReference>
<sequence>MNFSARIVIIGAGASGIAAATKLLKYGFKNVTILEAQDRIGGRIHTIPFGDNFIDLGAQWCHGEENNVVYELVRDKNVLDSTGSVYYDYKCIRSNGDVVPDDVTEKLKEILDKAYEDKDDLLKNYNGSLGTYYKDSQTTTIPSIDRKIAYEFLEVHQKFAASYEGALSIYDVSGKGNLDYYTCEGDPVLNWKDIGFMTLLNVLMESNGRDFGILNKRILLNKDVSKISWDKKGIKPVKIKCTSGIEIEADHVISTVSLGVLKNSFEEIFEPELPGNKYRAIKGLGFGTVDKVFIHFPEKWWDDDFLGFTCQWRENDLKELRKSDFSWLEDVFGFYVVRYQPNVLSSWVVGQSALDVEKLPKSKQMEGIIYLLRRFLKKPDIPQPIDFIITSWHSNPYFRGSYSHRSMDTEKLYTGARDLANPIIESNGSPILLFAGEATHDHYYSTVHGAVETGWREADSICEFCTTKKSFSKIEL</sequence>
<dbReference type="EMBL" id="CAQQ02385011">
    <property type="status" value="NOT_ANNOTATED_CDS"/>
    <property type="molecule type" value="Genomic_DNA"/>
</dbReference>
<dbReference type="STRING" id="36166.T1H025"/>
<evidence type="ECO:0000313" key="3">
    <source>
        <dbReference type="Proteomes" id="UP000015102"/>
    </source>
</evidence>
<dbReference type="PRINTS" id="PR00419">
    <property type="entry name" value="ADXRDTASE"/>
</dbReference>
<dbReference type="AlphaFoldDB" id="T1H025"/>
<dbReference type="SUPFAM" id="SSF54373">
    <property type="entry name" value="FAD-linked reductases, C-terminal domain"/>
    <property type="match status" value="1"/>
</dbReference>
<reference evidence="2" key="2">
    <citation type="submission" date="2015-06" db="UniProtKB">
        <authorList>
            <consortium name="EnsemblMetazoa"/>
        </authorList>
    </citation>
    <scope>IDENTIFICATION</scope>
</reference>
<dbReference type="Pfam" id="PF01593">
    <property type="entry name" value="Amino_oxidase"/>
    <property type="match status" value="1"/>
</dbReference>
<reference evidence="3" key="1">
    <citation type="submission" date="2013-02" db="EMBL/GenBank/DDBJ databases">
        <authorList>
            <person name="Hughes D."/>
        </authorList>
    </citation>
    <scope>NUCLEOTIDE SEQUENCE</scope>
    <source>
        <strain>Durham</strain>
        <strain evidence="3">NC isolate 2 -- Noor lab</strain>
    </source>
</reference>
<dbReference type="SUPFAM" id="SSF51905">
    <property type="entry name" value="FAD/NAD(P)-binding domain"/>
    <property type="match status" value="1"/>
</dbReference>
<dbReference type="EnsemblMetazoa" id="MESCA009489-RA">
    <property type="protein sequence ID" value="MESCA009489-PA"/>
    <property type="gene ID" value="MESCA009489"/>
</dbReference>
<dbReference type="Gene3D" id="3.90.660.10">
    <property type="match status" value="1"/>
</dbReference>
<organism evidence="2 3">
    <name type="scientific">Megaselia scalaris</name>
    <name type="common">Humpbacked fly</name>
    <name type="synonym">Phora scalaris</name>
    <dbReference type="NCBI Taxonomy" id="36166"/>
    <lineage>
        <taxon>Eukaryota</taxon>
        <taxon>Metazoa</taxon>
        <taxon>Ecdysozoa</taxon>
        <taxon>Arthropoda</taxon>
        <taxon>Hexapoda</taxon>
        <taxon>Insecta</taxon>
        <taxon>Pterygota</taxon>
        <taxon>Neoptera</taxon>
        <taxon>Endopterygota</taxon>
        <taxon>Diptera</taxon>
        <taxon>Brachycera</taxon>
        <taxon>Muscomorpha</taxon>
        <taxon>Platypezoidea</taxon>
        <taxon>Phoridae</taxon>
        <taxon>Megaseliini</taxon>
        <taxon>Megaselia</taxon>
    </lineage>
</organism>
<name>T1H025_MEGSC</name>
<dbReference type="InterPro" id="IPR002937">
    <property type="entry name" value="Amino_oxidase"/>
</dbReference>
<dbReference type="OMA" id="EFFDNYQ"/>
<dbReference type="GO" id="GO:0046592">
    <property type="term" value="F:polyamine oxidase activity"/>
    <property type="evidence" value="ECO:0007669"/>
    <property type="project" value="TreeGrafter"/>
</dbReference>
<keyword evidence="3" id="KW-1185">Reference proteome</keyword>
<dbReference type="Gene3D" id="3.50.50.60">
    <property type="entry name" value="FAD/NAD(P)-binding domain"/>
    <property type="match status" value="1"/>
</dbReference>
<evidence type="ECO:0000313" key="2">
    <source>
        <dbReference type="EnsemblMetazoa" id="MESCA009489-PA"/>
    </source>
</evidence>
<dbReference type="InterPro" id="IPR036188">
    <property type="entry name" value="FAD/NAD-bd_sf"/>
</dbReference>
<accession>T1H025</accession>
<dbReference type="HOGENOM" id="CLU_004498_2_3_1"/>
<protein>
    <recommendedName>
        <fullName evidence="1">Amine oxidase domain-containing protein</fullName>
    </recommendedName>
</protein>